<dbReference type="Pfam" id="PF12698">
    <property type="entry name" value="ABC2_membrane_3"/>
    <property type="match status" value="1"/>
</dbReference>
<evidence type="ECO:0000313" key="11">
    <source>
        <dbReference type="Proteomes" id="UP000264141"/>
    </source>
</evidence>
<feature type="transmembrane region" description="Helical" evidence="8">
    <location>
        <begin position="323"/>
        <end position="342"/>
    </location>
</feature>
<organism evidence="10 11">
    <name type="scientific">Anaerolinea thermolimosa</name>
    <dbReference type="NCBI Taxonomy" id="229919"/>
    <lineage>
        <taxon>Bacteria</taxon>
        <taxon>Bacillati</taxon>
        <taxon>Chloroflexota</taxon>
        <taxon>Anaerolineae</taxon>
        <taxon>Anaerolineales</taxon>
        <taxon>Anaerolineaceae</taxon>
        <taxon>Anaerolinea</taxon>
    </lineage>
</organism>
<dbReference type="PANTHER" id="PTHR30294:SF29">
    <property type="entry name" value="MULTIDRUG ABC TRANSPORTER PERMEASE YBHS-RELATED"/>
    <property type="match status" value="1"/>
</dbReference>
<comment type="similarity">
    <text evidence="2">Belongs to the ABC-2 integral membrane protein family.</text>
</comment>
<dbReference type="InterPro" id="IPR047817">
    <property type="entry name" value="ABC2_TM_bact-type"/>
</dbReference>
<dbReference type="GO" id="GO:0140359">
    <property type="term" value="F:ABC-type transporter activity"/>
    <property type="evidence" value="ECO:0007669"/>
    <property type="project" value="InterPro"/>
</dbReference>
<comment type="caution">
    <text evidence="10">The sequence shown here is derived from an EMBL/GenBank/DDBJ whole genome shotgun (WGS) entry which is preliminary data.</text>
</comment>
<accession>A0A3D1JF13</accession>
<dbReference type="GO" id="GO:0005886">
    <property type="term" value="C:plasma membrane"/>
    <property type="evidence" value="ECO:0007669"/>
    <property type="project" value="UniProtKB-SubCell"/>
</dbReference>
<dbReference type="Gene3D" id="3.40.1710.10">
    <property type="entry name" value="abc type-2 transporter like domain"/>
    <property type="match status" value="1"/>
</dbReference>
<evidence type="ECO:0000256" key="3">
    <source>
        <dbReference type="ARBA" id="ARBA00022448"/>
    </source>
</evidence>
<dbReference type="InterPro" id="IPR051449">
    <property type="entry name" value="ABC-2_transporter_component"/>
</dbReference>
<protein>
    <submittedName>
        <fullName evidence="10">ABC transporter permease</fullName>
    </submittedName>
</protein>
<proteinExistence type="inferred from homology"/>
<feature type="transmembrane region" description="Helical" evidence="8">
    <location>
        <begin position="295"/>
        <end position="317"/>
    </location>
</feature>
<evidence type="ECO:0000256" key="7">
    <source>
        <dbReference type="ARBA" id="ARBA00023136"/>
    </source>
</evidence>
<evidence type="ECO:0000256" key="6">
    <source>
        <dbReference type="ARBA" id="ARBA00022989"/>
    </source>
</evidence>
<keyword evidence="4" id="KW-1003">Cell membrane</keyword>
<evidence type="ECO:0000256" key="8">
    <source>
        <dbReference type="SAM" id="Phobius"/>
    </source>
</evidence>
<dbReference type="Proteomes" id="UP000264141">
    <property type="component" value="Unassembled WGS sequence"/>
</dbReference>
<evidence type="ECO:0000256" key="5">
    <source>
        <dbReference type="ARBA" id="ARBA00022692"/>
    </source>
</evidence>
<dbReference type="PANTHER" id="PTHR30294">
    <property type="entry name" value="MEMBRANE COMPONENT OF ABC TRANSPORTER YHHJ-RELATED"/>
    <property type="match status" value="1"/>
</dbReference>
<feature type="domain" description="ABC transmembrane type-2" evidence="9">
    <location>
        <begin position="142"/>
        <end position="375"/>
    </location>
</feature>
<keyword evidence="5 8" id="KW-0812">Transmembrane</keyword>
<gene>
    <name evidence="10" type="ORF">DEQ80_04915</name>
</gene>
<feature type="transmembrane region" description="Helical" evidence="8">
    <location>
        <begin position="21"/>
        <end position="42"/>
    </location>
</feature>
<keyword evidence="6 8" id="KW-1133">Transmembrane helix</keyword>
<comment type="subcellular location">
    <subcellularLocation>
        <location evidence="1">Cell membrane</location>
        <topology evidence="1">Multi-pass membrane protein</topology>
    </subcellularLocation>
</comment>
<feature type="transmembrane region" description="Helical" evidence="8">
    <location>
        <begin position="260"/>
        <end position="283"/>
    </location>
</feature>
<dbReference type="EMBL" id="DPBP01000021">
    <property type="protein sequence ID" value="HCE17181.1"/>
    <property type="molecule type" value="Genomic_DNA"/>
</dbReference>
<evidence type="ECO:0000259" key="9">
    <source>
        <dbReference type="PROSITE" id="PS51012"/>
    </source>
</evidence>
<keyword evidence="7 8" id="KW-0472">Membrane</keyword>
<sequence>MVNLRLVSLIRKEFIQIVRDPRTLALTFVFPLVMLFLLGYAATNDVKNISLAVLDQDRSAESRRFLDAFRTADYFHLDFFVSSEEEIRSLIDSNQARAGMIIPPGYADHLTGGRNAQVAFILDGSDPTVASTALAAANLIGQAYSTRVLAMRMNRVGQGSGLDMPLEVRTQVLYNPGMESAHYMIPGMIGMILQFLTTLLTATSIVRERERGTIEQLIVTPLRRWEMILGKLAPYVFIAFFDTLEVLSAGVLFFKVPINGSLGLLLGLAALFLVTTLGIGLLISTVAHTQQEAMLTTMFTVLPSIFLSGFFFPLAAMPRILQWISYLVPLRYFLIIVRGIVLKGVGLAAIWPEVLALSVFALVVMTGAAIRYRKRLD</sequence>
<dbReference type="AlphaFoldDB" id="A0A3D1JF13"/>
<dbReference type="OrthoDB" id="9776218at2"/>
<evidence type="ECO:0000256" key="4">
    <source>
        <dbReference type="ARBA" id="ARBA00022475"/>
    </source>
</evidence>
<feature type="transmembrane region" description="Helical" evidence="8">
    <location>
        <begin position="354"/>
        <end position="372"/>
    </location>
</feature>
<name>A0A3D1JF13_9CHLR</name>
<reference evidence="10 11" key="1">
    <citation type="journal article" date="2018" name="Nat. Biotechnol.">
        <title>A standardized bacterial taxonomy based on genome phylogeny substantially revises the tree of life.</title>
        <authorList>
            <person name="Parks D.H."/>
            <person name="Chuvochina M."/>
            <person name="Waite D.W."/>
            <person name="Rinke C."/>
            <person name="Skarshewski A."/>
            <person name="Chaumeil P.A."/>
            <person name="Hugenholtz P."/>
        </authorList>
    </citation>
    <scope>NUCLEOTIDE SEQUENCE [LARGE SCALE GENOMIC DNA]</scope>
    <source>
        <strain evidence="10">UBA8781</strain>
    </source>
</reference>
<evidence type="ECO:0000256" key="2">
    <source>
        <dbReference type="ARBA" id="ARBA00007783"/>
    </source>
</evidence>
<evidence type="ECO:0000313" key="10">
    <source>
        <dbReference type="EMBL" id="HCE17181.1"/>
    </source>
</evidence>
<feature type="transmembrane region" description="Helical" evidence="8">
    <location>
        <begin position="232"/>
        <end position="254"/>
    </location>
</feature>
<evidence type="ECO:0000256" key="1">
    <source>
        <dbReference type="ARBA" id="ARBA00004651"/>
    </source>
</evidence>
<feature type="transmembrane region" description="Helical" evidence="8">
    <location>
        <begin position="183"/>
        <end position="206"/>
    </location>
</feature>
<dbReference type="InterPro" id="IPR013525">
    <property type="entry name" value="ABC2_TM"/>
</dbReference>
<keyword evidence="3" id="KW-0813">Transport</keyword>
<dbReference type="PROSITE" id="PS51012">
    <property type="entry name" value="ABC_TM2"/>
    <property type="match status" value="1"/>
</dbReference>
<dbReference type="STRING" id="229919.GCA_001050195_00482"/>